<dbReference type="EMBL" id="WJXA01000009">
    <property type="protein sequence ID" value="KAF7132764.1"/>
    <property type="molecule type" value="Genomic_DNA"/>
</dbReference>
<reference evidence="1" key="1">
    <citation type="submission" date="2019-11" db="EMBL/GenBank/DDBJ databases">
        <authorList>
            <person name="Liu Y."/>
            <person name="Hou J."/>
            <person name="Li T.-Q."/>
            <person name="Guan C.-H."/>
            <person name="Wu X."/>
            <person name="Wu H.-Z."/>
            <person name="Ling F."/>
            <person name="Zhang R."/>
            <person name="Shi X.-G."/>
            <person name="Ren J.-P."/>
            <person name="Chen E.-F."/>
            <person name="Sun J.-M."/>
        </authorList>
    </citation>
    <scope>NUCLEOTIDE SEQUENCE</scope>
    <source>
        <strain evidence="1">Adult_tree_wgs_1</strain>
        <tissue evidence="1">Leaves</tissue>
    </source>
</reference>
<evidence type="ECO:0000313" key="1">
    <source>
        <dbReference type="EMBL" id="KAF7132764.1"/>
    </source>
</evidence>
<evidence type="ECO:0000313" key="2">
    <source>
        <dbReference type="Proteomes" id="UP000626092"/>
    </source>
</evidence>
<dbReference type="AlphaFoldDB" id="A0A834GIW8"/>
<name>A0A834GIW8_RHOSS</name>
<comment type="caution">
    <text evidence="1">The sequence shown here is derived from an EMBL/GenBank/DDBJ whole genome shotgun (WGS) entry which is preliminary data.</text>
</comment>
<organism evidence="1 2">
    <name type="scientific">Rhododendron simsii</name>
    <name type="common">Sims's rhododendron</name>
    <dbReference type="NCBI Taxonomy" id="118357"/>
    <lineage>
        <taxon>Eukaryota</taxon>
        <taxon>Viridiplantae</taxon>
        <taxon>Streptophyta</taxon>
        <taxon>Embryophyta</taxon>
        <taxon>Tracheophyta</taxon>
        <taxon>Spermatophyta</taxon>
        <taxon>Magnoliopsida</taxon>
        <taxon>eudicotyledons</taxon>
        <taxon>Gunneridae</taxon>
        <taxon>Pentapetalae</taxon>
        <taxon>asterids</taxon>
        <taxon>Ericales</taxon>
        <taxon>Ericaceae</taxon>
        <taxon>Ericoideae</taxon>
        <taxon>Rhodoreae</taxon>
        <taxon>Rhododendron</taxon>
    </lineage>
</organism>
<accession>A0A834GIW8</accession>
<dbReference type="OrthoDB" id="1422649at2759"/>
<gene>
    <name evidence="1" type="ORF">RHSIM_Rhsim09G0062000</name>
</gene>
<protein>
    <submittedName>
        <fullName evidence="1">Uncharacterized protein</fullName>
    </submittedName>
</protein>
<sequence length="163" mass="18747">MLMCLRRRMRMNIVVCEMFRGQKWKVRDVHMLTYFARMQVMGLPDQYILRTWTVCAVLTEDGTQVLKEALESARQKVALIKISRKDGEGSGIHVPISLGRQFSYKEPLLVRAKGYGKRKGEKEKPVKALRKCNGCGLTGQSHNKRKCPKLLNMYVYASKCVHV</sequence>
<keyword evidence="2" id="KW-1185">Reference proteome</keyword>
<proteinExistence type="predicted"/>
<dbReference type="Proteomes" id="UP000626092">
    <property type="component" value="Unassembled WGS sequence"/>
</dbReference>